<organism evidence="2 3">
    <name type="scientific">Trematosphaeria pertusa</name>
    <dbReference type="NCBI Taxonomy" id="390896"/>
    <lineage>
        <taxon>Eukaryota</taxon>
        <taxon>Fungi</taxon>
        <taxon>Dikarya</taxon>
        <taxon>Ascomycota</taxon>
        <taxon>Pezizomycotina</taxon>
        <taxon>Dothideomycetes</taxon>
        <taxon>Pleosporomycetidae</taxon>
        <taxon>Pleosporales</taxon>
        <taxon>Massarineae</taxon>
        <taxon>Trematosphaeriaceae</taxon>
        <taxon>Trematosphaeria</taxon>
    </lineage>
</organism>
<dbReference type="Gene3D" id="3.30.360.10">
    <property type="entry name" value="Dihydrodipicolinate Reductase, domain 2"/>
    <property type="match status" value="1"/>
</dbReference>
<dbReference type="GO" id="GO:0016491">
    <property type="term" value="F:oxidoreductase activity"/>
    <property type="evidence" value="ECO:0007669"/>
    <property type="project" value="TreeGrafter"/>
</dbReference>
<dbReference type="GO" id="GO:0005737">
    <property type="term" value="C:cytoplasm"/>
    <property type="evidence" value="ECO:0007669"/>
    <property type="project" value="TreeGrafter"/>
</dbReference>
<dbReference type="GO" id="GO:0000166">
    <property type="term" value="F:nucleotide binding"/>
    <property type="evidence" value="ECO:0007669"/>
    <property type="project" value="InterPro"/>
</dbReference>
<dbReference type="PANTHER" id="PTHR42840:SF7">
    <property type="entry name" value="BINDING ROSSMANN FOLD OXIDOREDUCTASE, PUTATIVE (AFU_ORTHOLOGUE AFUA_4G10190)-RELATED"/>
    <property type="match status" value="1"/>
</dbReference>
<dbReference type="Gene3D" id="3.40.50.720">
    <property type="entry name" value="NAD(P)-binding Rossmann-like Domain"/>
    <property type="match status" value="1"/>
</dbReference>
<dbReference type="RefSeq" id="XP_033686227.1">
    <property type="nucleotide sequence ID" value="XM_033832015.1"/>
</dbReference>
<proteinExistence type="predicted"/>
<dbReference type="InterPro" id="IPR036291">
    <property type="entry name" value="NAD(P)-bd_dom_sf"/>
</dbReference>
<evidence type="ECO:0000313" key="3">
    <source>
        <dbReference type="Proteomes" id="UP000800094"/>
    </source>
</evidence>
<name>A0A6A6IP04_9PLEO</name>
<gene>
    <name evidence="2" type="ORF">BU26DRAFT_549767</name>
</gene>
<dbReference type="AlphaFoldDB" id="A0A6A6IP04"/>
<dbReference type="InterPro" id="IPR000683">
    <property type="entry name" value="Gfo/Idh/MocA-like_OxRdtase_N"/>
</dbReference>
<sequence length="380" mass="42569">MRSKILRVGIIGCGEIAQVGHIPIYNFLNTKFRTTYLCDASHDALSHCAKMVQGGVPKTTTDPEELCSSPDVDVVLICNGDEAHVICGILALKYDKWCLIEKPLALCYRDVYALIDAEKESKGRVFVGTMRRYAPAFLEAVDEVKKMGPILYARVRAIIGPNSNFVSQSTTYPRLFSDFTDGDKKLRAQREKDIVETALRDEFGVAVTEESIKMLRMLGSLNTHDLSAMREIIGMPKSVLGACLGLPGIYSALFEYDGFSVTFESGINAVPTFDAHIEVYGEDKIVRVDYDTPYVKGLPVTITIREKIDSRPGQDSYGFSERVVRRTYEDPYTLEMLEFYECVVNGKPVKTSAEDSIKELDLWKMILKAGENHYKTKSTQ</sequence>
<dbReference type="GeneID" id="54585345"/>
<dbReference type="Proteomes" id="UP000800094">
    <property type="component" value="Unassembled WGS sequence"/>
</dbReference>
<evidence type="ECO:0000313" key="2">
    <source>
        <dbReference type="EMBL" id="KAF2251223.1"/>
    </source>
</evidence>
<dbReference type="OrthoDB" id="64915at2759"/>
<dbReference type="GO" id="GO:0006740">
    <property type="term" value="P:NADPH regeneration"/>
    <property type="evidence" value="ECO:0007669"/>
    <property type="project" value="TreeGrafter"/>
</dbReference>
<dbReference type="SUPFAM" id="SSF55347">
    <property type="entry name" value="Glyceraldehyde-3-phosphate dehydrogenase-like, C-terminal domain"/>
    <property type="match status" value="1"/>
</dbReference>
<dbReference type="EMBL" id="ML987193">
    <property type="protein sequence ID" value="KAF2251223.1"/>
    <property type="molecule type" value="Genomic_DNA"/>
</dbReference>
<keyword evidence="3" id="KW-1185">Reference proteome</keyword>
<feature type="domain" description="Gfo/Idh/MocA-like oxidoreductase N-terminal" evidence="1">
    <location>
        <begin position="6"/>
        <end position="128"/>
    </location>
</feature>
<reference evidence="2" key="1">
    <citation type="journal article" date="2020" name="Stud. Mycol.">
        <title>101 Dothideomycetes genomes: a test case for predicting lifestyles and emergence of pathogens.</title>
        <authorList>
            <person name="Haridas S."/>
            <person name="Albert R."/>
            <person name="Binder M."/>
            <person name="Bloem J."/>
            <person name="Labutti K."/>
            <person name="Salamov A."/>
            <person name="Andreopoulos B."/>
            <person name="Baker S."/>
            <person name="Barry K."/>
            <person name="Bills G."/>
            <person name="Bluhm B."/>
            <person name="Cannon C."/>
            <person name="Castanera R."/>
            <person name="Culley D."/>
            <person name="Daum C."/>
            <person name="Ezra D."/>
            <person name="Gonzalez J."/>
            <person name="Henrissat B."/>
            <person name="Kuo A."/>
            <person name="Liang C."/>
            <person name="Lipzen A."/>
            <person name="Lutzoni F."/>
            <person name="Magnuson J."/>
            <person name="Mondo S."/>
            <person name="Nolan M."/>
            <person name="Ohm R."/>
            <person name="Pangilinan J."/>
            <person name="Park H.-J."/>
            <person name="Ramirez L."/>
            <person name="Alfaro M."/>
            <person name="Sun H."/>
            <person name="Tritt A."/>
            <person name="Yoshinaga Y."/>
            <person name="Zwiers L.-H."/>
            <person name="Turgeon B."/>
            <person name="Goodwin S."/>
            <person name="Spatafora J."/>
            <person name="Crous P."/>
            <person name="Grigoriev I."/>
        </authorList>
    </citation>
    <scope>NUCLEOTIDE SEQUENCE</scope>
    <source>
        <strain evidence="2">CBS 122368</strain>
    </source>
</reference>
<dbReference type="Pfam" id="PF01408">
    <property type="entry name" value="GFO_IDH_MocA"/>
    <property type="match status" value="1"/>
</dbReference>
<accession>A0A6A6IP04</accession>
<dbReference type="PANTHER" id="PTHR42840">
    <property type="entry name" value="NAD(P)-BINDING ROSSMANN-FOLD SUPERFAMILY PROTEIN-RELATED"/>
    <property type="match status" value="1"/>
</dbReference>
<evidence type="ECO:0000259" key="1">
    <source>
        <dbReference type="Pfam" id="PF01408"/>
    </source>
</evidence>
<dbReference type="SUPFAM" id="SSF51735">
    <property type="entry name" value="NAD(P)-binding Rossmann-fold domains"/>
    <property type="match status" value="1"/>
</dbReference>
<protein>
    <submittedName>
        <fullName evidence="2">NAD(P)-binding protein</fullName>
    </submittedName>
</protein>